<dbReference type="Proteomes" id="UP000275401">
    <property type="component" value="Unassembled WGS sequence"/>
</dbReference>
<organism evidence="1 2">
    <name type="scientific">Streptomyces botrytidirepellens</name>
    <dbReference type="NCBI Taxonomy" id="2486417"/>
    <lineage>
        <taxon>Bacteria</taxon>
        <taxon>Bacillati</taxon>
        <taxon>Actinomycetota</taxon>
        <taxon>Actinomycetes</taxon>
        <taxon>Kitasatosporales</taxon>
        <taxon>Streptomycetaceae</taxon>
        <taxon>Streptomyces</taxon>
    </lineage>
</organism>
<reference evidence="1 2" key="1">
    <citation type="submission" date="2018-11" db="EMBL/GenBank/DDBJ databases">
        <title>The Potential of Streptomyces as Biocontrol Agents against the Tomato grey mould, Botrytis cinerea (Gray mold) Frontiers in Microbiology.</title>
        <authorList>
            <person name="Li D."/>
        </authorList>
    </citation>
    <scope>NUCLEOTIDE SEQUENCE [LARGE SCALE GENOMIC DNA]</scope>
    <source>
        <strain evidence="1 2">NEAU-LD23</strain>
    </source>
</reference>
<keyword evidence="2" id="KW-1185">Reference proteome</keyword>
<protein>
    <submittedName>
        <fullName evidence="1">Uncharacterized protein</fullName>
    </submittedName>
</protein>
<dbReference type="RefSeq" id="WP_123098311.1">
    <property type="nucleotide sequence ID" value="NZ_RIBZ01000030.1"/>
</dbReference>
<dbReference type="EMBL" id="RIBZ01000030">
    <property type="protein sequence ID" value="RNG38042.1"/>
    <property type="molecule type" value="Genomic_DNA"/>
</dbReference>
<evidence type="ECO:0000313" key="2">
    <source>
        <dbReference type="Proteomes" id="UP000275401"/>
    </source>
</evidence>
<gene>
    <name evidence="1" type="ORF">EEJ42_02020</name>
</gene>
<proteinExistence type="predicted"/>
<evidence type="ECO:0000313" key="1">
    <source>
        <dbReference type="EMBL" id="RNG38042.1"/>
    </source>
</evidence>
<sequence length="196" mass="20882">MPTVNPLGHLMGQAAVLLEHAGDLPRLCVGLRAGDNAVQLKSLGHEPLSVHRGAIDRIAELLGAQASMHQVVEQTYAYSVQGEWESITVQAMALTPNGRHPAVPRARSTTTADTVALLRDLRSWASALDLTQARKLDILDSGAALEVMLHIDSPGNREGAAQELAGSLPNQLDRWQHGSGGQALLPTGHTLIIHTL</sequence>
<accession>A0A3M8X6M4</accession>
<name>A0A3M8X6M4_9ACTN</name>
<dbReference type="AlphaFoldDB" id="A0A3M8X6M4"/>
<comment type="caution">
    <text evidence="1">The sequence shown here is derived from an EMBL/GenBank/DDBJ whole genome shotgun (WGS) entry which is preliminary data.</text>
</comment>